<proteinExistence type="predicted"/>
<evidence type="ECO:0000259" key="3">
    <source>
        <dbReference type="Pfam" id="PF11350"/>
    </source>
</evidence>
<feature type="compositionally biased region" description="Low complexity" evidence="1">
    <location>
        <begin position="54"/>
        <end position="65"/>
    </location>
</feature>
<dbReference type="KEGG" id="cliz:G7Y31_03130"/>
<accession>A0A7T0PCG6</accession>
<dbReference type="Pfam" id="PF11350">
    <property type="entry name" value="DUF3152"/>
    <property type="match status" value="1"/>
</dbReference>
<dbReference type="EMBL" id="CP064954">
    <property type="protein sequence ID" value="QPK79712.1"/>
    <property type="molecule type" value="Genomic_DNA"/>
</dbReference>
<feature type="domain" description="DUF3152" evidence="3">
    <location>
        <begin position="109"/>
        <end position="325"/>
    </location>
</feature>
<dbReference type="SUPFAM" id="SSF55486">
    <property type="entry name" value="Metalloproteases ('zincins'), catalytic domain"/>
    <property type="match status" value="1"/>
</dbReference>
<sequence length="336" mass="35575">MSTDPSTTPGTGGLSQAIVRFAHRYGWWRVIAIPVMVVITVWVCVDIARGGDAGASQAGQSQGQHSEQELADSPSSHPGAHGADGAHPDLPVGPDPASMEAVALAKDALPPGGPIAERGEGTYREVGVAGASAGKAGADVPAGVTQRTVRYAIEVENGVDTRAYGGDDAFATMVDATLMDPRGWTNDPAFRFEHVAVGDKPDTIIRLTSLGTTVELCGAQLETETSCHTTITGPSTVVVNEARWVRGAQPFEGDLGRYRQYLINHEFGHAIGYAAHQPCGAQGALAPVMMQQTLSMNNAELYAKDPEEVYPDNDLTCKPNPWPYPRPDSTDPHNPR</sequence>
<protein>
    <submittedName>
        <fullName evidence="4">DUF3152 domain-containing protein</fullName>
    </submittedName>
</protein>
<feature type="region of interest" description="Disordered" evidence="1">
    <location>
        <begin position="53"/>
        <end position="97"/>
    </location>
</feature>
<keyword evidence="2" id="KW-0472">Membrane</keyword>
<reference evidence="4 5" key="1">
    <citation type="submission" date="2020-11" db="EMBL/GenBank/DDBJ databases">
        <title>Corynebacterium sp. ZJ-599.</title>
        <authorList>
            <person name="Zhou J."/>
        </authorList>
    </citation>
    <scope>NUCLEOTIDE SEQUENCE [LARGE SCALE GENOMIC DNA]</scope>
    <source>
        <strain evidence="4 5">ZJ-599</strain>
    </source>
</reference>
<dbReference type="Proteomes" id="UP000594681">
    <property type="component" value="Chromosome"/>
</dbReference>
<evidence type="ECO:0000313" key="4">
    <source>
        <dbReference type="EMBL" id="QPK79712.1"/>
    </source>
</evidence>
<name>A0A7T0PCG6_9CORY</name>
<dbReference type="InterPro" id="IPR022603">
    <property type="entry name" value="DUF3152"/>
</dbReference>
<dbReference type="AlphaFoldDB" id="A0A7T0PCG6"/>
<organism evidence="4 5">
    <name type="scientific">Corynebacterium lizhenjunii</name>
    <dbReference type="NCBI Taxonomy" id="2709394"/>
    <lineage>
        <taxon>Bacteria</taxon>
        <taxon>Bacillati</taxon>
        <taxon>Actinomycetota</taxon>
        <taxon>Actinomycetes</taxon>
        <taxon>Mycobacteriales</taxon>
        <taxon>Corynebacteriaceae</taxon>
        <taxon>Corynebacterium</taxon>
    </lineage>
</organism>
<keyword evidence="5" id="KW-1185">Reference proteome</keyword>
<evidence type="ECO:0000256" key="2">
    <source>
        <dbReference type="SAM" id="Phobius"/>
    </source>
</evidence>
<keyword evidence="2" id="KW-0812">Transmembrane</keyword>
<dbReference type="RefSeq" id="WP_165008564.1">
    <property type="nucleotide sequence ID" value="NZ_CP064954.1"/>
</dbReference>
<evidence type="ECO:0000313" key="5">
    <source>
        <dbReference type="Proteomes" id="UP000594681"/>
    </source>
</evidence>
<feature type="transmembrane region" description="Helical" evidence="2">
    <location>
        <begin position="26"/>
        <end position="45"/>
    </location>
</feature>
<keyword evidence="2" id="KW-1133">Transmembrane helix</keyword>
<gene>
    <name evidence="4" type="ORF">G7Y31_03130</name>
</gene>
<evidence type="ECO:0000256" key="1">
    <source>
        <dbReference type="SAM" id="MobiDB-lite"/>
    </source>
</evidence>
<feature type="region of interest" description="Disordered" evidence="1">
    <location>
        <begin position="307"/>
        <end position="336"/>
    </location>
</feature>